<dbReference type="Pfam" id="PF08616">
    <property type="entry name" value="SPA"/>
    <property type="match status" value="1"/>
</dbReference>
<dbReference type="Pfam" id="PF07792">
    <property type="entry name" value="Afi1"/>
    <property type="match status" value="1"/>
</dbReference>
<feature type="region of interest" description="Disordered" evidence="1">
    <location>
        <begin position="199"/>
        <end position="222"/>
    </location>
</feature>
<dbReference type="OrthoDB" id="66409at2759"/>
<dbReference type="InterPro" id="IPR052809">
    <property type="entry name" value="Actin_polarity_regulatory"/>
</dbReference>
<dbReference type="AlphaFoldDB" id="A0A3N4IKB2"/>
<protein>
    <submittedName>
        <fullName evidence="3">Spindle pole body interacting protein</fullName>
    </submittedName>
</protein>
<dbReference type="GO" id="GO:0005886">
    <property type="term" value="C:plasma membrane"/>
    <property type="evidence" value="ECO:0007669"/>
    <property type="project" value="TreeGrafter"/>
</dbReference>
<evidence type="ECO:0000256" key="1">
    <source>
        <dbReference type="SAM" id="MobiDB-lite"/>
    </source>
</evidence>
<organism evidence="3 4">
    <name type="scientific">Ascobolus immersus RN42</name>
    <dbReference type="NCBI Taxonomy" id="1160509"/>
    <lineage>
        <taxon>Eukaryota</taxon>
        <taxon>Fungi</taxon>
        <taxon>Dikarya</taxon>
        <taxon>Ascomycota</taxon>
        <taxon>Pezizomycotina</taxon>
        <taxon>Pezizomycetes</taxon>
        <taxon>Pezizales</taxon>
        <taxon>Ascobolaceae</taxon>
        <taxon>Ascobolus</taxon>
    </lineage>
</organism>
<dbReference type="InterPro" id="IPR037516">
    <property type="entry name" value="Tripartite_DENN"/>
</dbReference>
<dbReference type="GO" id="GO:0051666">
    <property type="term" value="P:actin cortical patch localization"/>
    <property type="evidence" value="ECO:0007669"/>
    <property type="project" value="TreeGrafter"/>
</dbReference>
<name>A0A3N4IKB2_ASCIM</name>
<sequence length="683" mass="75846">MSDKASSIQRYSGASFIDNPNPHVEYILVAEFALKGGPSMEHQYPTEIRGDEHTLAELMLPDQIHKRESDWTIFFLHKSADQVDPNAEQDPTGMPPLVYVLNLVMTKYEKDAVRGARCKAMAICTRHSFLHIYKPILLLALEEYFKSPTLETLAEVYESVNSMDLSAMPELSTFERHILSMSDNKEMFVEKFEEAIQRIQGSQAEEDRKSGPGVSSPDDTTSQSYIDLLQGRKKPLGRLQISRDTHEFETKVVYGKIPVPIKIPVAVMPETVGDFSLIQLITTFHTPHAQNPQPFALHPHLTTNGPFTHPIIILINALLTEKRIIFLGHNKPSGLVADHVLAACALASGGILRGFTRHAFPYTDLSKIDELLRVQGFIAGVTNPNFANKPEWWDVLCDIQTGRIKISPRLASAASDPSPSSSLFSSSSPSIPDTGDNAFMESILHSITSRYGERAIRTRFRDWIARFIRLAAAFEEAVYGASALWVGSEEDLVVKGHGQVWPDEISKNRDLQANLARIEGWRQTRSYYAYIQDLVQQAKTLPIKSLDLQHHITRLRTLPLTPADSARLYIALNQCVVTYEEINQFLCHVPENQGGLHPIALGLFHPDPKARQAVVELLERIGGHVAGKHFFGGLGRWYRLAFVRLKGEMVSKGGELGSPRGTPGGLGMAMGDGGLTMGGLSLS</sequence>
<keyword evidence="4" id="KW-1185">Reference proteome</keyword>
<feature type="region of interest" description="Disordered" evidence="1">
    <location>
        <begin position="411"/>
        <end position="430"/>
    </location>
</feature>
<reference evidence="3 4" key="1">
    <citation type="journal article" date="2018" name="Nat. Ecol. Evol.">
        <title>Pezizomycetes genomes reveal the molecular basis of ectomycorrhizal truffle lifestyle.</title>
        <authorList>
            <person name="Murat C."/>
            <person name="Payen T."/>
            <person name="Noel B."/>
            <person name="Kuo A."/>
            <person name="Morin E."/>
            <person name="Chen J."/>
            <person name="Kohler A."/>
            <person name="Krizsan K."/>
            <person name="Balestrini R."/>
            <person name="Da Silva C."/>
            <person name="Montanini B."/>
            <person name="Hainaut M."/>
            <person name="Levati E."/>
            <person name="Barry K.W."/>
            <person name="Belfiori B."/>
            <person name="Cichocki N."/>
            <person name="Clum A."/>
            <person name="Dockter R.B."/>
            <person name="Fauchery L."/>
            <person name="Guy J."/>
            <person name="Iotti M."/>
            <person name="Le Tacon F."/>
            <person name="Lindquist E.A."/>
            <person name="Lipzen A."/>
            <person name="Malagnac F."/>
            <person name="Mello A."/>
            <person name="Molinier V."/>
            <person name="Miyauchi S."/>
            <person name="Poulain J."/>
            <person name="Riccioni C."/>
            <person name="Rubini A."/>
            <person name="Sitrit Y."/>
            <person name="Splivallo R."/>
            <person name="Traeger S."/>
            <person name="Wang M."/>
            <person name="Zifcakova L."/>
            <person name="Wipf D."/>
            <person name="Zambonelli A."/>
            <person name="Paolocci F."/>
            <person name="Nowrousian M."/>
            <person name="Ottonello S."/>
            <person name="Baldrian P."/>
            <person name="Spatafora J.W."/>
            <person name="Henrissat B."/>
            <person name="Nagy L.G."/>
            <person name="Aury J.M."/>
            <person name="Wincker P."/>
            <person name="Grigoriev I.V."/>
            <person name="Bonfante P."/>
            <person name="Martin F.M."/>
        </authorList>
    </citation>
    <scope>NUCLEOTIDE SEQUENCE [LARGE SCALE GENOMIC DNA]</scope>
    <source>
        <strain evidence="3 4">RN42</strain>
    </source>
</reference>
<dbReference type="InterPro" id="IPR012860">
    <property type="entry name" value="Afi1_N"/>
</dbReference>
<evidence type="ECO:0000313" key="4">
    <source>
        <dbReference type="Proteomes" id="UP000275078"/>
    </source>
</evidence>
<dbReference type="PANTHER" id="PTHR28245">
    <property type="entry name" value="ARF3-INTERACTING PROTEIN 1"/>
    <property type="match status" value="1"/>
</dbReference>
<dbReference type="EMBL" id="ML119649">
    <property type="protein sequence ID" value="RPA86583.1"/>
    <property type="molecule type" value="Genomic_DNA"/>
</dbReference>
<accession>A0A3N4IKB2</accession>
<evidence type="ECO:0000259" key="2">
    <source>
        <dbReference type="PROSITE" id="PS50211"/>
    </source>
</evidence>
<dbReference type="STRING" id="1160509.A0A3N4IKB2"/>
<evidence type="ECO:0000313" key="3">
    <source>
        <dbReference type="EMBL" id="RPA86583.1"/>
    </source>
</evidence>
<feature type="domain" description="UDENN" evidence="2">
    <location>
        <begin position="25"/>
        <end position="516"/>
    </location>
</feature>
<dbReference type="PROSITE" id="PS50211">
    <property type="entry name" value="DENN"/>
    <property type="match status" value="1"/>
</dbReference>
<dbReference type="Proteomes" id="UP000275078">
    <property type="component" value="Unassembled WGS sequence"/>
</dbReference>
<dbReference type="PANTHER" id="PTHR28245:SF1">
    <property type="entry name" value="ARF3-INTERACTING PROTEIN 1"/>
    <property type="match status" value="1"/>
</dbReference>
<proteinExistence type="predicted"/>
<gene>
    <name evidence="3" type="ORF">BJ508DRAFT_411253</name>
</gene>